<dbReference type="CDD" id="cd05402">
    <property type="entry name" value="NT_PAP_TUTase"/>
    <property type="match status" value="1"/>
</dbReference>
<dbReference type="GO" id="GO:0003729">
    <property type="term" value="F:mRNA binding"/>
    <property type="evidence" value="ECO:0007669"/>
    <property type="project" value="TreeGrafter"/>
</dbReference>
<evidence type="ECO:0000313" key="8">
    <source>
        <dbReference type="Proteomes" id="UP001140091"/>
    </source>
</evidence>
<dbReference type="Pfam" id="PF22600">
    <property type="entry name" value="MTPAP-like_central"/>
    <property type="match status" value="1"/>
</dbReference>
<keyword evidence="3" id="KW-0479">Metal-binding</keyword>
<evidence type="ECO:0000256" key="1">
    <source>
        <dbReference type="ARBA" id="ARBA00008593"/>
    </source>
</evidence>
<reference evidence="7" key="1">
    <citation type="submission" date="2022-06" db="EMBL/GenBank/DDBJ databases">
        <title>Genome Sequence of Candolleomyces eurysporus.</title>
        <authorList>
            <person name="Buettner E."/>
        </authorList>
    </citation>
    <scope>NUCLEOTIDE SEQUENCE</scope>
    <source>
        <strain evidence="7">VTCC 930004</strain>
    </source>
</reference>
<dbReference type="EMBL" id="JANBPK010000811">
    <property type="protein sequence ID" value="KAJ2931071.1"/>
    <property type="molecule type" value="Genomic_DNA"/>
</dbReference>
<evidence type="ECO:0000256" key="4">
    <source>
        <dbReference type="ARBA" id="ARBA00022842"/>
    </source>
</evidence>
<dbReference type="InterPro" id="IPR043519">
    <property type="entry name" value="NT_sf"/>
</dbReference>
<dbReference type="GO" id="GO:0005730">
    <property type="term" value="C:nucleolus"/>
    <property type="evidence" value="ECO:0007669"/>
    <property type="project" value="TreeGrafter"/>
</dbReference>
<dbReference type="OrthoDB" id="273917at2759"/>
<dbReference type="GO" id="GO:0031123">
    <property type="term" value="P:RNA 3'-end processing"/>
    <property type="evidence" value="ECO:0007669"/>
    <property type="project" value="TreeGrafter"/>
</dbReference>
<dbReference type="GO" id="GO:0010605">
    <property type="term" value="P:negative regulation of macromolecule metabolic process"/>
    <property type="evidence" value="ECO:0007669"/>
    <property type="project" value="UniProtKB-ARBA"/>
</dbReference>
<accession>A0A9W8MHP1</accession>
<evidence type="ECO:0000313" key="7">
    <source>
        <dbReference type="EMBL" id="KAJ2931071.1"/>
    </source>
</evidence>
<dbReference type="SUPFAM" id="SSF81631">
    <property type="entry name" value="PAP/OAS1 substrate-binding domain"/>
    <property type="match status" value="1"/>
</dbReference>
<evidence type="ECO:0000259" key="6">
    <source>
        <dbReference type="Pfam" id="PF22600"/>
    </source>
</evidence>
<protein>
    <recommendedName>
        <fullName evidence="2">polynucleotide adenylyltransferase</fullName>
        <ecNumber evidence="2">2.7.7.19</ecNumber>
    </recommendedName>
</protein>
<dbReference type="GO" id="GO:0043634">
    <property type="term" value="P:polyadenylation-dependent ncRNA catabolic process"/>
    <property type="evidence" value="ECO:0007669"/>
    <property type="project" value="TreeGrafter"/>
</dbReference>
<dbReference type="Gene3D" id="1.10.1410.10">
    <property type="match status" value="1"/>
</dbReference>
<feature type="non-terminal residue" evidence="7">
    <location>
        <position position="362"/>
    </location>
</feature>
<feature type="domain" description="PAP-associated" evidence="5">
    <location>
        <begin position="235"/>
        <end position="289"/>
    </location>
</feature>
<evidence type="ECO:0000259" key="5">
    <source>
        <dbReference type="Pfam" id="PF03828"/>
    </source>
</evidence>
<dbReference type="InterPro" id="IPR054708">
    <property type="entry name" value="MTPAP-like_central"/>
</dbReference>
<evidence type="ECO:0000256" key="3">
    <source>
        <dbReference type="ARBA" id="ARBA00022723"/>
    </source>
</evidence>
<evidence type="ECO:0000256" key="2">
    <source>
        <dbReference type="ARBA" id="ARBA00012388"/>
    </source>
</evidence>
<dbReference type="GO" id="GO:0046872">
    <property type="term" value="F:metal ion binding"/>
    <property type="evidence" value="ECO:0007669"/>
    <property type="project" value="UniProtKB-KW"/>
</dbReference>
<keyword evidence="4" id="KW-0460">Magnesium</keyword>
<sequence>MLPTKDEIALRRDLIDRFTTLIKKKAGAGTTVRPVGSCITGLFFPTSDIDMVMAFSSLPLSFLQSDIRRSGFASKIDSVLNASVPLLRITDAVTGLEIDLTTSNGHGERATNAVKKWVQEDASDDERRVIKGLVMVLKMFLSIRRLGTTYTGGINSYVLVWMVVAWVKLEMPKLQAHSSTTTTAAATTTTRRSARSTDLDDIFARMNSMSISSHTLSTAIASTSRSSEPPTTRTNLGSALLGFLRFYGQEFDYANKSIKFTSSSVCYASKYSYTTKIYLLSITDPADPSVDMGSKAYGIKHVRETFRDAYVTLEALIEGTATRDQRAKAKVEGVLGCWLGGEYSQFVRERKRIIKGWKSQRS</sequence>
<dbReference type="Pfam" id="PF03828">
    <property type="entry name" value="PAP_assoc"/>
    <property type="match status" value="1"/>
</dbReference>
<comment type="similarity">
    <text evidence="1">Belongs to the DNA polymerase type-B-like family.</text>
</comment>
<name>A0A9W8MHP1_9AGAR</name>
<dbReference type="GO" id="GO:0031499">
    <property type="term" value="C:TRAMP complex"/>
    <property type="evidence" value="ECO:0007669"/>
    <property type="project" value="TreeGrafter"/>
</dbReference>
<dbReference type="InterPro" id="IPR045862">
    <property type="entry name" value="Trf4-like"/>
</dbReference>
<organism evidence="7 8">
    <name type="scientific">Candolleomyces eurysporus</name>
    <dbReference type="NCBI Taxonomy" id="2828524"/>
    <lineage>
        <taxon>Eukaryota</taxon>
        <taxon>Fungi</taxon>
        <taxon>Dikarya</taxon>
        <taxon>Basidiomycota</taxon>
        <taxon>Agaricomycotina</taxon>
        <taxon>Agaricomycetes</taxon>
        <taxon>Agaricomycetidae</taxon>
        <taxon>Agaricales</taxon>
        <taxon>Agaricineae</taxon>
        <taxon>Psathyrellaceae</taxon>
        <taxon>Candolleomyces</taxon>
    </lineage>
</organism>
<dbReference type="Gene3D" id="3.30.460.10">
    <property type="entry name" value="Beta Polymerase, domain 2"/>
    <property type="match status" value="1"/>
</dbReference>
<proteinExistence type="inferred from homology"/>
<dbReference type="Proteomes" id="UP001140091">
    <property type="component" value="Unassembled WGS sequence"/>
</dbReference>
<gene>
    <name evidence="7" type="ORF">H1R20_g6009</name>
</gene>
<dbReference type="SUPFAM" id="SSF81301">
    <property type="entry name" value="Nucleotidyltransferase"/>
    <property type="match status" value="1"/>
</dbReference>
<comment type="caution">
    <text evidence="7">The sequence shown here is derived from an EMBL/GenBank/DDBJ whole genome shotgun (WGS) entry which is preliminary data.</text>
</comment>
<dbReference type="GO" id="GO:1990817">
    <property type="term" value="F:poly(A) RNA polymerase activity"/>
    <property type="evidence" value="ECO:0007669"/>
    <property type="project" value="UniProtKB-EC"/>
</dbReference>
<dbReference type="InterPro" id="IPR002058">
    <property type="entry name" value="PAP_assoc"/>
</dbReference>
<dbReference type="AlphaFoldDB" id="A0A9W8MHP1"/>
<keyword evidence="8" id="KW-1185">Reference proteome</keyword>
<dbReference type="PANTHER" id="PTHR23092:SF15">
    <property type="entry name" value="INACTIVE NON-CANONICAL POLY(A) RNA POLYMERASE PROTEIN TRF4-2-RELATED"/>
    <property type="match status" value="1"/>
</dbReference>
<dbReference type="EC" id="2.7.7.19" evidence="2"/>
<dbReference type="PANTHER" id="PTHR23092">
    <property type="entry name" value="POLY(A) RNA POLYMERASE"/>
    <property type="match status" value="1"/>
</dbReference>
<feature type="domain" description="Poly(A) RNA polymerase mitochondrial-like central palm" evidence="6">
    <location>
        <begin position="2"/>
        <end position="117"/>
    </location>
</feature>